<dbReference type="RefSeq" id="WP_143917449.1">
    <property type="nucleotide sequence ID" value="NZ_CANLFO010000009.1"/>
</dbReference>
<evidence type="ECO:0000256" key="1">
    <source>
        <dbReference type="PROSITE-ProRule" id="PRU00169"/>
    </source>
</evidence>
<dbReference type="SUPFAM" id="SSF52172">
    <property type="entry name" value="CheY-like"/>
    <property type="match status" value="1"/>
</dbReference>
<protein>
    <submittedName>
        <fullName evidence="3">Response regulator</fullName>
    </submittedName>
</protein>
<dbReference type="Pfam" id="PF00072">
    <property type="entry name" value="Response_reg"/>
    <property type="match status" value="1"/>
</dbReference>
<dbReference type="SMART" id="SM00448">
    <property type="entry name" value="REC"/>
    <property type="match status" value="1"/>
</dbReference>
<gene>
    <name evidence="3" type="ORF">FOF46_18245</name>
</gene>
<keyword evidence="4" id="KW-1185">Reference proteome</keyword>
<dbReference type="PANTHER" id="PTHR44520">
    <property type="entry name" value="RESPONSE REGULATOR RCP1-RELATED"/>
    <property type="match status" value="1"/>
</dbReference>
<dbReference type="InterPro" id="IPR011006">
    <property type="entry name" value="CheY-like_superfamily"/>
</dbReference>
<evidence type="ECO:0000313" key="4">
    <source>
        <dbReference type="Proteomes" id="UP000318833"/>
    </source>
</evidence>
<dbReference type="EMBL" id="VLNR01000041">
    <property type="protein sequence ID" value="TSE06757.1"/>
    <property type="molecule type" value="Genomic_DNA"/>
</dbReference>
<dbReference type="Proteomes" id="UP000318833">
    <property type="component" value="Unassembled WGS sequence"/>
</dbReference>
<organism evidence="3 4">
    <name type="scientific">Aquimarina algiphila</name>
    <dbReference type="NCBI Taxonomy" id="2047982"/>
    <lineage>
        <taxon>Bacteria</taxon>
        <taxon>Pseudomonadati</taxon>
        <taxon>Bacteroidota</taxon>
        <taxon>Flavobacteriia</taxon>
        <taxon>Flavobacteriales</taxon>
        <taxon>Flavobacteriaceae</taxon>
        <taxon>Aquimarina</taxon>
    </lineage>
</organism>
<sequence>MEKIKYFLLVDDSDATNFFNKTIIQKTECVEEVLVAKNGREALEYIQSGIVPEVLFLDVNMPVMNGWEFLTEFKKLESNLKKSIIVLMLGTTLNEEERTKAENIPEIKEFQEKMLSKEIVCKIVNTYFSDVRPALCS</sequence>
<evidence type="ECO:0000259" key="2">
    <source>
        <dbReference type="PROSITE" id="PS50110"/>
    </source>
</evidence>
<dbReference type="Gene3D" id="3.40.50.2300">
    <property type="match status" value="1"/>
</dbReference>
<feature type="domain" description="Response regulatory" evidence="2">
    <location>
        <begin position="6"/>
        <end position="128"/>
    </location>
</feature>
<reference evidence="3 4" key="1">
    <citation type="submission" date="2019-07" db="EMBL/GenBank/DDBJ databases">
        <title>The draft genome sequence of Aquimarina algiphila M91.</title>
        <authorList>
            <person name="Meng X."/>
        </authorList>
    </citation>
    <scope>NUCLEOTIDE SEQUENCE [LARGE SCALE GENOMIC DNA]</scope>
    <source>
        <strain evidence="3 4">M91</strain>
    </source>
</reference>
<dbReference type="InterPro" id="IPR052893">
    <property type="entry name" value="TCS_response_regulator"/>
</dbReference>
<dbReference type="PANTHER" id="PTHR44520:SF2">
    <property type="entry name" value="RESPONSE REGULATOR RCP1"/>
    <property type="match status" value="1"/>
</dbReference>
<name>A0A554VH26_9FLAO</name>
<feature type="modified residue" description="4-aspartylphosphate" evidence="1">
    <location>
        <position position="58"/>
    </location>
</feature>
<dbReference type="OrthoDB" id="673128at2"/>
<proteinExistence type="predicted"/>
<comment type="caution">
    <text evidence="3">The sequence shown here is derived from an EMBL/GenBank/DDBJ whole genome shotgun (WGS) entry which is preliminary data.</text>
</comment>
<dbReference type="InterPro" id="IPR001789">
    <property type="entry name" value="Sig_transdc_resp-reg_receiver"/>
</dbReference>
<keyword evidence="1" id="KW-0597">Phosphoprotein</keyword>
<dbReference type="PROSITE" id="PS50110">
    <property type="entry name" value="RESPONSE_REGULATORY"/>
    <property type="match status" value="1"/>
</dbReference>
<evidence type="ECO:0000313" key="3">
    <source>
        <dbReference type="EMBL" id="TSE06757.1"/>
    </source>
</evidence>
<accession>A0A554VH26</accession>
<dbReference type="AlphaFoldDB" id="A0A554VH26"/>
<dbReference type="GO" id="GO:0000160">
    <property type="term" value="P:phosphorelay signal transduction system"/>
    <property type="evidence" value="ECO:0007669"/>
    <property type="project" value="InterPro"/>
</dbReference>